<evidence type="ECO:0000313" key="3">
    <source>
        <dbReference type="Proteomes" id="UP000307201"/>
    </source>
</evidence>
<reference evidence="2 3" key="1">
    <citation type="submission" date="2019-05" db="EMBL/GenBank/DDBJ databases">
        <title>The metagenome of a microbial culture collection derived from dairy environment covers the genomic content of the human microbiome.</title>
        <authorList>
            <person name="Roder T."/>
            <person name="Wuthrich D."/>
            <person name="Sattari Z."/>
            <person name="Von Ah U."/>
            <person name="Bar C."/>
            <person name="Ronchi F."/>
            <person name="Macpherson A.J."/>
            <person name="Ganal-Vonarburg S.C."/>
            <person name="Bruggmann R."/>
            <person name="Vergeres G."/>
        </authorList>
    </citation>
    <scope>NUCLEOTIDE SEQUENCE [LARGE SCALE GENOMIC DNA]</scope>
    <source>
        <strain evidence="2 3">FAM 24235</strain>
    </source>
</reference>
<dbReference type="InterPro" id="IPR014054">
    <property type="entry name" value="Phage_regulatory_Rha"/>
</dbReference>
<evidence type="ECO:0000259" key="1">
    <source>
        <dbReference type="Pfam" id="PF03374"/>
    </source>
</evidence>
<feature type="domain" description="Antirepressor protein C-terminal" evidence="1">
    <location>
        <begin position="134"/>
        <end position="241"/>
    </location>
</feature>
<dbReference type="NCBIfam" id="TIGR02681">
    <property type="entry name" value="phage_pRha"/>
    <property type="match status" value="1"/>
</dbReference>
<dbReference type="EMBL" id="VBTE01000005">
    <property type="protein sequence ID" value="TLQ08890.1"/>
    <property type="molecule type" value="Genomic_DNA"/>
</dbReference>
<dbReference type="Proteomes" id="UP000307201">
    <property type="component" value="Unassembled WGS sequence"/>
</dbReference>
<comment type="caution">
    <text evidence="2">The sequence shown here is derived from an EMBL/GenBank/DDBJ whole genome shotgun (WGS) entry which is preliminary data.</text>
</comment>
<dbReference type="AlphaFoldDB" id="A0A5R9C6Z5"/>
<organism evidence="2 3">
    <name type="scientific">Marinilactibacillus psychrotolerans</name>
    <dbReference type="NCBI Taxonomy" id="191770"/>
    <lineage>
        <taxon>Bacteria</taxon>
        <taxon>Bacillati</taxon>
        <taxon>Bacillota</taxon>
        <taxon>Bacilli</taxon>
        <taxon>Lactobacillales</taxon>
        <taxon>Carnobacteriaceae</taxon>
        <taxon>Marinilactibacillus</taxon>
    </lineage>
</organism>
<name>A0A5R9C6Z5_9LACT</name>
<accession>A0A5R9C6Z5</accession>
<dbReference type="GO" id="GO:0003677">
    <property type="term" value="F:DNA binding"/>
    <property type="evidence" value="ECO:0007669"/>
    <property type="project" value="InterPro"/>
</dbReference>
<dbReference type="OrthoDB" id="9812611at2"/>
<gene>
    <name evidence="2" type="ORF">FEZ48_02680</name>
</gene>
<proteinExistence type="predicted"/>
<evidence type="ECO:0000313" key="2">
    <source>
        <dbReference type="EMBL" id="TLQ08890.1"/>
    </source>
</evidence>
<dbReference type="Pfam" id="PF09669">
    <property type="entry name" value="Phage_pRha"/>
    <property type="match status" value="1"/>
</dbReference>
<dbReference type="Pfam" id="PF03374">
    <property type="entry name" value="ANT"/>
    <property type="match status" value="1"/>
</dbReference>
<protein>
    <submittedName>
        <fullName evidence="2">Phage regulatory protein/antirepressor Ant</fullName>
    </submittedName>
</protein>
<dbReference type="InterPro" id="IPR005039">
    <property type="entry name" value="Ant_C"/>
</dbReference>
<sequence>MIEIVNQHNQVVTTSKNVADNFGKYHKNIIRDIERLLEEDRLNFEPMFYEGEEPDSYGRPQKVYYMNRDGFSFLVMGFTGKRAIQFKLAYIEQFNQMEKQLIEAAKDSYMIDDPVARAEKWIQEQEKTKQLALENESMKPKAAFADSVTASGDTILIRDLSRFLKQNGMNIGQNRLFEKLRQDGYLIKSGSRRNTPTQKAMDLGLFKTTERTIQRSEGSQIKITTKVTGKGQYYFINKYLEEFNSEVNRR</sequence>